<dbReference type="RefSeq" id="WP_131562551.1">
    <property type="nucleotide sequence ID" value="NZ_SJSN01000024.1"/>
</dbReference>
<reference evidence="8 9" key="1">
    <citation type="submission" date="2019-02" db="EMBL/GenBank/DDBJ databases">
        <title>Pedobacter sp. RP-3-11 sp. nov., isolated from Arctic soil.</title>
        <authorList>
            <person name="Dahal R.H."/>
        </authorList>
    </citation>
    <scope>NUCLEOTIDE SEQUENCE [LARGE SCALE GENOMIC DNA]</scope>
    <source>
        <strain evidence="8 9">RP-3-11</strain>
    </source>
</reference>
<dbReference type="CDD" id="cd08586">
    <property type="entry name" value="PI-PLCc_BcPLC_like"/>
    <property type="match status" value="1"/>
</dbReference>
<sequence>MKRLSLLLAVIACSFTACKKEQESPLSDFSGNENNLQQLDALQLQVPTTLNNWMLGLPNTTAIGRLSIPGTHDSGALFEPISSTAKCQNISIAEQLKIGVRYLDIRCRHIDNAFAIHHGAIYQNLNFQDVINACISFLNVNPSETILMCVKEEHTPSNNTRSFEQTFDSYTQQNPGKWSLSNDLPNLGSLRGRIKLIRRFSAAATKGINATAWADNTAFDISNSYGGIKIQDFYKVNDLPSKWTAVEQLLNAAMADGSNKLYINYSSGYQPGIFSIPNINAVANYINPKLSQYFSSNSSGRYGVIPMDFVDQAKAQLILNKNF</sequence>
<dbReference type="SMART" id="SM00148">
    <property type="entry name" value="PLCXc"/>
    <property type="match status" value="1"/>
</dbReference>
<accession>A0A4R0NI50</accession>
<evidence type="ECO:0000313" key="9">
    <source>
        <dbReference type="Proteomes" id="UP000291485"/>
    </source>
</evidence>
<dbReference type="InterPro" id="IPR051057">
    <property type="entry name" value="PI-PLC_domain"/>
</dbReference>
<dbReference type="EMBL" id="SJSN01000024">
    <property type="protein sequence ID" value="TCD00291.1"/>
    <property type="molecule type" value="Genomic_DNA"/>
</dbReference>
<evidence type="ECO:0000313" key="8">
    <source>
        <dbReference type="EMBL" id="TCD00291.1"/>
    </source>
</evidence>
<evidence type="ECO:0000259" key="7">
    <source>
        <dbReference type="SMART" id="SM00148"/>
    </source>
</evidence>
<name>A0A4R0NI50_9SPHI</name>
<comment type="catalytic activity">
    <reaction evidence="1">
        <text>a 1,2-diacyl-sn-glycero-3-phospho-(1D-myo-inositol) = 1D-myo-inositol 1,2-cyclic phosphate + a 1,2-diacyl-sn-glycerol</text>
        <dbReference type="Rhea" id="RHEA:17093"/>
        <dbReference type="ChEBI" id="CHEBI:17815"/>
        <dbReference type="ChEBI" id="CHEBI:57880"/>
        <dbReference type="ChEBI" id="CHEBI:58484"/>
        <dbReference type="EC" id="4.6.1.13"/>
    </reaction>
</comment>
<keyword evidence="6" id="KW-0732">Signal</keyword>
<keyword evidence="9" id="KW-1185">Reference proteome</keyword>
<dbReference type="InterPro" id="IPR000909">
    <property type="entry name" value="PLipase_C_PInositol-sp_X_dom"/>
</dbReference>
<organism evidence="8 9">
    <name type="scientific">Pedobacter frigidisoli</name>
    <dbReference type="NCBI Taxonomy" id="2530455"/>
    <lineage>
        <taxon>Bacteria</taxon>
        <taxon>Pseudomonadati</taxon>
        <taxon>Bacteroidota</taxon>
        <taxon>Sphingobacteriia</taxon>
        <taxon>Sphingobacteriales</taxon>
        <taxon>Sphingobacteriaceae</taxon>
        <taxon>Pedobacter</taxon>
    </lineage>
</organism>
<feature type="signal peptide" evidence="6">
    <location>
        <begin position="1"/>
        <end position="19"/>
    </location>
</feature>
<evidence type="ECO:0000256" key="6">
    <source>
        <dbReference type="SAM" id="SignalP"/>
    </source>
</evidence>
<dbReference type="PROSITE" id="PS51257">
    <property type="entry name" value="PROKAR_LIPOPROTEIN"/>
    <property type="match status" value="1"/>
</dbReference>
<proteinExistence type="predicted"/>
<dbReference type="Pfam" id="PF00388">
    <property type="entry name" value="PI-PLC-X"/>
    <property type="match status" value="1"/>
</dbReference>
<feature type="domain" description="Phosphatidylinositol-specific phospholipase C X" evidence="7">
    <location>
        <begin position="60"/>
        <end position="199"/>
    </location>
</feature>
<evidence type="ECO:0000256" key="5">
    <source>
        <dbReference type="ARBA" id="ARBA00030782"/>
    </source>
</evidence>
<comment type="caution">
    <text evidence="8">The sequence shown here is derived from an EMBL/GenBank/DDBJ whole genome shotgun (WGS) entry which is preliminary data.</text>
</comment>
<dbReference type="AlphaFoldDB" id="A0A4R0NI50"/>
<dbReference type="GO" id="GO:0006629">
    <property type="term" value="P:lipid metabolic process"/>
    <property type="evidence" value="ECO:0007669"/>
    <property type="project" value="InterPro"/>
</dbReference>
<dbReference type="PANTHER" id="PTHR13593">
    <property type="match status" value="1"/>
</dbReference>
<dbReference type="GO" id="GO:0008081">
    <property type="term" value="F:phosphoric diester hydrolase activity"/>
    <property type="evidence" value="ECO:0007669"/>
    <property type="project" value="InterPro"/>
</dbReference>
<dbReference type="PROSITE" id="PS50007">
    <property type="entry name" value="PIPLC_X_DOMAIN"/>
    <property type="match status" value="1"/>
</dbReference>
<protein>
    <recommendedName>
        <fullName evidence="3">1-phosphatidylinositol phosphodiesterase</fullName>
        <ecNumber evidence="2">4.6.1.13</ecNumber>
    </recommendedName>
    <alternativeName>
        <fullName evidence="4">Phosphatidylinositol diacylglycerol-lyase</fullName>
    </alternativeName>
    <alternativeName>
        <fullName evidence="5">Phosphatidylinositol-specific phospholipase C</fullName>
    </alternativeName>
</protein>
<dbReference type="PANTHER" id="PTHR13593:SF113">
    <property type="entry name" value="SI:DKEY-266F7.9"/>
    <property type="match status" value="1"/>
</dbReference>
<dbReference type="EC" id="4.6.1.13" evidence="2"/>
<dbReference type="Gene3D" id="3.20.20.190">
    <property type="entry name" value="Phosphatidylinositol (PI) phosphodiesterase"/>
    <property type="match status" value="1"/>
</dbReference>
<evidence type="ECO:0000256" key="4">
    <source>
        <dbReference type="ARBA" id="ARBA00030474"/>
    </source>
</evidence>
<dbReference type="GO" id="GO:0004436">
    <property type="term" value="F:phosphatidylinositol diacylglycerol-lyase activity"/>
    <property type="evidence" value="ECO:0007669"/>
    <property type="project" value="UniProtKB-EC"/>
</dbReference>
<evidence type="ECO:0000256" key="2">
    <source>
        <dbReference type="ARBA" id="ARBA00012581"/>
    </source>
</evidence>
<evidence type="ECO:0000256" key="3">
    <source>
        <dbReference type="ARBA" id="ARBA00019758"/>
    </source>
</evidence>
<dbReference type="Proteomes" id="UP000291485">
    <property type="component" value="Unassembled WGS sequence"/>
</dbReference>
<dbReference type="OrthoDB" id="7191982at2"/>
<feature type="chain" id="PRO_5020960813" description="1-phosphatidylinositol phosphodiesterase" evidence="6">
    <location>
        <begin position="20"/>
        <end position="323"/>
    </location>
</feature>
<gene>
    <name evidence="8" type="ORF">EZ449_20805</name>
</gene>
<evidence type="ECO:0000256" key="1">
    <source>
        <dbReference type="ARBA" id="ARBA00001316"/>
    </source>
</evidence>
<dbReference type="InterPro" id="IPR017946">
    <property type="entry name" value="PLC-like_Pdiesterase_TIM-brl"/>
</dbReference>
<dbReference type="SUPFAM" id="SSF51695">
    <property type="entry name" value="PLC-like phosphodiesterases"/>
    <property type="match status" value="1"/>
</dbReference>